<feature type="domain" description="Putative nitroreductase TM1586" evidence="6">
    <location>
        <begin position="2"/>
        <end position="213"/>
    </location>
</feature>
<comment type="cofactor">
    <cofactor evidence="1">
        <name>FMN</name>
        <dbReference type="ChEBI" id="CHEBI:58210"/>
    </cofactor>
</comment>
<dbReference type="AlphaFoldDB" id="A0A9D1XMV4"/>
<proteinExistence type="inferred from homology"/>
<dbReference type="Proteomes" id="UP000886724">
    <property type="component" value="Unassembled WGS sequence"/>
</dbReference>
<evidence type="ECO:0000313" key="8">
    <source>
        <dbReference type="Proteomes" id="UP000886724"/>
    </source>
</evidence>
<dbReference type="InterPro" id="IPR029478">
    <property type="entry name" value="TM1586_NiRdase"/>
</dbReference>
<dbReference type="EMBL" id="DXET01000236">
    <property type="protein sequence ID" value="HIX82418.1"/>
    <property type="molecule type" value="Genomic_DNA"/>
</dbReference>
<dbReference type="Pfam" id="PF14512">
    <property type="entry name" value="TM1586_NiRdase"/>
    <property type="match status" value="1"/>
</dbReference>
<evidence type="ECO:0000313" key="7">
    <source>
        <dbReference type="EMBL" id="HIX82418.1"/>
    </source>
</evidence>
<evidence type="ECO:0000259" key="6">
    <source>
        <dbReference type="Pfam" id="PF14512"/>
    </source>
</evidence>
<organism evidence="7 8">
    <name type="scientific">Candidatus Erysipelatoclostridium merdavium</name>
    <dbReference type="NCBI Taxonomy" id="2838566"/>
    <lineage>
        <taxon>Bacteria</taxon>
        <taxon>Bacillati</taxon>
        <taxon>Bacillota</taxon>
        <taxon>Erysipelotrichia</taxon>
        <taxon>Erysipelotrichales</taxon>
        <taxon>Erysipelotrichales incertae sedis</taxon>
    </lineage>
</organism>
<dbReference type="PANTHER" id="PTHR43673">
    <property type="entry name" value="NAD(P)H NITROREDUCTASE YDGI-RELATED"/>
    <property type="match status" value="1"/>
</dbReference>
<keyword evidence="3" id="KW-0285">Flavoprotein</keyword>
<dbReference type="SUPFAM" id="SSF55469">
    <property type="entry name" value="FMN-dependent nitroreductase-like"/>
    <property type="match status" value="1"/>
</dbReference>
<evidence type="ECO:0000256" key="2">
    <source>
        <dbReference type="ARBA" id="ARBA00007118"/>
    </source>
</evidence>
<evidence type="ECO:0000256" key="4">
    <source>
        <dbReference type="ARBA" id="ARBA00022643"/>
    </source>
</evidence>
<gene>
    <name evidence="7" type="ORF">H9980_10685</name>
</gene>
<dbReference type="CDD" id="cd02062">
    <property type="entry name" value="Nitro_FMN_reductase"/>
    <property type="match status" value="1"/>
</dbReference>
<protein>
    <submittedName>
        <fullName evidence="7">Nitroreductase</fullName>
    </submittedName>
</protein>
<evidence type="ECO:0000256" key="1">
    <source>
        <dbReference type="ARBA" id="ARBA00001917"/>
    </source>
</evidence>
<name>A0A9D1XMV4_9FIRM</name>
<keyword evidence="4" id="KW-0288">FMN</keyword>
<sequence length="223" mass="25248">MNLLEAMEKRHSVRVYTDKKITSAIKDELLSCIDECNQEGDLNIQLISDEPKAFDSMMAHYGKFKNVKNYIALIGKKGPDLDEKCGYYGEKIVLKAQQLGLNTCWVAMTYKKIKTAFKIGTNEKLVLVIAIGYGTNQGVEHRIKSTDQVVDTMQNQPEWFINGVKAALLAPTAMNQQKFVFSRHDNQVAIKKGTGFYTKVDLGIVKYHFEIGAGKENFNWIKK</sequence>
<accession>A0A9D1XMV4</accession>
<dbReference type="GO" id="GO:0016491">
    <property type="term" value="F:oxidoreductase activity"/>
    <property type="evidence" value="ECO:0007669"/>
    <property type="project" value="UniProtKB-KW"/>
</dbReference>
<dbReference type="Gene3D" id="3.40.109.30">
    <property type="entry name" value="putative nitroreductase (tm1586), domain 2"/>
    <property type="match status" value="1"/>
</dbReference>
<dbReference type="PANTHER" id="PTHR43673:SF2">
    <property type="entry name" value="NITROREDUCTASE"/>
    <property type="match status" value="1"/>
</dbReference>
<evidence type="ECO:0000256" key="5">
    <source>
        <dbReference type="ARBA" id="ARBA00023002"/>
    </source>
</evidence>
<comment type="similarity">
    <text evidence="2">Belongs to the nitroreductase family.</text>
</comment>
<keyword evidence="5" id="KW-0560">Oxidoreductase</keyword>
<evidence type="ECO:0000256" key="3">
    <source>
        <dbReference type="ARBA" id="ARBA00022630"/>
    </source>
</evidence>
<reference evidence="7" key="1">
    <citation type="journal article" date="2021" name="PeerJ">
        <title>Extensive microbial diversity within the chicken gut microbiome revealed by metagenomics and culture.</title>
        <authorList>
            <person name="Gilroy R."/>
            <person name="Ravi A."/>
            <person name="Getino M."/>
            <person name="Pursley I."/>
            <person name="Horton D.L."/>
            <person name="Alikhan N.F."/>
            <person name="Baker D."/>
            <person name="Gharbi K."/>
            <person name="Hall N."/>
            <person name="Watson M."/>
            <person name="Adriaenssens E.M."/>
            <person name="Foster-Nyarko E."/>
            <person name="Jarju S."/>
            <person name="Secka A."/>
            <person name="Antonio M."/>
            <person name="Oren A."/>
            <person name="Chaudhuri R.R."/>
            <person name="La Ragione R."/>
            <person name="Hildebrand F."/>
            <person name="Pallen M.J."/>
        </authorList>
    </citation>
    <scope>NUCLEOTIDE SEQUENCE</scope>
    <source>
        <strain evidence="7">ChiGjej1B1-14440</strain>
    </source>
</reference>
<reference evidence="7" key="2">
    <citation type="submission" date="2021-04" db="EMBL/GenBank/DDBJ databases">
        <authorList>
            <person name="Gilroy R."/>
        </authorList>
    </citation>
    <scope>NUCLEOTIDE SEQUENCE</scope>
    <source>
        <strain evidence="7">ChiGjej1B1-14440</strain>
    </source>
</reference>
<dbReference type="InterPro" id="IPR000415">
    <property type="entry name" value="Nitroreductase-like"/>
</dbReference>
<comment type="caution">
    <text evidence="7">The sequence shown here is derived from an EMBL/GenBank/DDBJ whole genome shotgun (WGS) entry which is preliminary data.</text>
</comment>
<dbReference type="Gene3D" id="3.40.109.10">
    <property type="entry name" value="NADH Oxidase"/>
    <property type="match status" value="1"/>
</dbReference>